<name>A0A5B9P8G3_9BACT</name>
<organism evidence="1 2">
    <name type="scientific">Mariniblastus fucicola</name>
    <dbReference type="NCBI Taxonomy" id="980251"/>
    <lineage>
        <taxon>Bacteria</taxon>
        <taxon>Pseudomonadati</taxon>
        <taxon>Planctomycetota</taxon>
        <taxon>Planctomycetia</taxon>
        <taxon>Pirellulales</taxon>
        <taxon>Pirellulaceae</taxon>
        <taxon>Mariniblastus</taxon>
    </lineage>
</organism>
<dbReference type="KEGG" id="mff:MFFC18_13510"/>
<dbReference type="AlphaFoldDB" id="A0A5B9P8G3"/>
<reference evidence="1 2" key="1">
    <citation type="submission" date="2019-08" db="EMBL/GenBank/DDBJ databases">
        <title>Deep-cultivation of Planctomycetes and their phenomic and genomic characterization uncovers novel biology.</title>
        <authorList>
            <person name="Wiegand S."/>
            <person name="Jogler M."/>
            <person name="Boedeker C."/>
            <person name="Pinto D."/>
            <person name="Vollmers J."/>
            <person name="Rivas-Marin E."/>
            <person name="Kohn T."/>
            <person name="Peeters S.H."/>
            <person name="Heuer A."/>
            <person name="Rast P."/>
            <person name="Oberbeckmann S."/>
            <person name="Bunk B."/>
            <person name="Jeske O."/>
            <person name="Meyerdierks A."/>
            <person name="Storesund J.E."/>
            <person name="Kallscheuer N."/>
            <person name="Luecker S."/>
            <person name="Lage O.M."/>
            <person name="Pohl T."/>
            <person name="Merkel B.J."/>
            <person name="Hornburger P."/>
            <person name="Mueller R.-W."/>
            <person name="Bruemmer F."/>
            <person name="Labrenz M."/>
            <person name="Spormann A.M."/>
            <person name="Op den Camp H."/>
            <person name="Overmann J."/>
            <person name="Amann R."/>
            <person name="Jetten M.S.M."/>
            <person name="Mascher T."/>
            <person name="Medema M.H."/>
            <person name="Devos D.P."/>
            <person name="Kaster A.-K."/>
            <person name="Ovreas L."/>
            <person name="Rohde M."/>
            <person name="Galperin M.Y."/>
            <person name="Jogler C."/>
        </authorList>
    </citation>
    <scope>NUCLEOTIDE SEQUENCE [LARGE SCALE GENOMIC DNA]</scope>
    <source>
        <strain evidence="1 2">FC18</strain>
    </source>
</reference>
<protein>
    <submittedName>
        <fullName evidence="1">Uncharacterized protein</fullName>
    </submittedName>
</protein>
<dbReference type="EMBL" id="CP042912">
    <property type="protein sequence ID" value="QEG21495.1"/>
    <property type="molecule type" value="Genomic_DNA"/>
</dbReference>
<gene>
    <name evidence="1" type="ORF">MFFC18_13510</name>
</gene>
<evidence type="ECO:0000313" key="1">
    <source>
        <dbReference type="EMBL" id="QEG21495.1"/>
    </source>
</evidence>
<sequence>MGALSQSEIVAFFADLHAKRQRAETENFCNFLDELFELRDLWDCTFFTSLATFCIVRYPAREWRGKPMLSLRIASSARLLIELRITTQTKPSLRATTESSSAPWNVAFDEFDRLYSRFMDAHDDLQ</sequence>
<dbReference type="Proteomes" id="UP000322214">
    <property type="component" value="Chromosome"/>
</dbReference>
<accession>A0A5B9P8G3</accession>
<keyword evidence="2" id="KW-1185">Reference proteome</keyword>
<evidence type="ECO:0000313" key="2">
    <source>
        <dbReference type="Proteomes" id="UP000322214"/>
    </source>
</evidence>
<proteinExistence type="predicted"/>
<dbReference type="STRING" id="980251.GCA_001642875_00324"/>